<keyword evidence="3" id="KW-1185">Reference proteome</keyword>
<evidence type="ECO:0000313" key="3">
    <source>
        <dbReference type="Proteomes" id="UP000077428"/>
    </source>
</evidence>
<sequence length="74" mass="8473">MPIPNGMFPYELKDLFYKILILFGALIIIYGVLWLLAELSIIPAIVFAIFPQIVLILIGIFIVYTAISKRRTLF</sequence>
<protein>
    <submittedName>
        <fullName evidence="2">Uncharacterized protein</fullName>
    </submittedName>
</protein>
<dbReference type="PATRIC" id="fig|66851.6.peg.96"/>
<feature type="transmembrane region" description="Helical" evidence="1">
    <location>
        <begin position="15"/>
        <end position="35"/>
    </location>
</feature>
<proteinExistence type="predicted"/>
<accession>A0A166CGM2</accession>
<name>A0A166CGM2_METOA</name>
<dbReference type="STRING" id="66851.MBORA_00720"/>
<evidence type="ECO:0000256" key="1">
    <source>
        <dbReference type="SAM" id="Phobius"/>
    </source>
</evidence>
<dbReference type="Proteomes" id="UP000077428">
    <property type="component" value="Unassembled WGS sequence"/>
</dbReference>
<keyword evidence="1" id="KW-1133">Transmembrane helix</keyword>
<evidence type="ECO:0000313" key="2">
    <source>
        <dbReference type="EMBL" id="KZX14167.1"/>
    </source>
</evidence>
<organism evidence="2 3">
    <name type="scientific">Methanobrevibacter oralis</name>
    <dbReference type="NCBI Taxonomy" id="66851"/>
    <lineage>
        <taxon>Archaea</taxon>
        <taxon>Methanobacteriati</taxon>
        <taxon>Methanobacteriota</taxon>
        <taxon>Methanomada group</taxon>
        <taxon>Methanobacteria</taxon>
        <taxon>Methanobacteriales</taxon>
        <taxon>Methanobacteriaceae</taxon>
        <taxon>Methanobrevibacter</taxon>
    </lineage>
</organism>
<dbReference type="OrthoDB" id="77767at2157"/>
<comment type="caution">
    <text evidence="2">The sequence shown here is derived from an EMBL/GenBank/DDBJ whole genome shotgun (WGS) entry which is preliminary data.</text>
</comment>
<dbReference type="AlphaFoldDB" id="A0A166CGM2"/>
<keyword evidence="1" id="KW-0472">Membrane</keyword>
<dbReference type="EMBL" id="LWMU01000022">
    <property type="protein sequence ID" value="KZX14167.1"/>
    <property type="molecule type" value="Genomic_DNA"/>
</dbReference>
<dbReference type="RefSeq" id="WP_042692966.1">
    <property type="nucleotide sequence ID" value="NZ_CABMAB010000015.1"/>
</dbReference>
<gene>
    <name evidence="2" type="ORF">MBORA_00720</name>
</gene>
<keyword evidence="1" id="KW-0812">Transmembrane</keyword>
<reference evidence="3" key="1">
    <citation type="journal article" date="2016" name="Genome Announc.">
        <title>Draft Genome Sequences of Methanobrevibacter curvatus DSM11111, Methanobrevibacter cuticularis DSM11139, Methanobrevibacter filiformis DSM11501, and Methanobrevibacter oralis DSM7256.</title>
        <authorList>
            <person name="Poehlein A."/>
            <person name="Seedorf H."/>
        </authorList>
    </citation>
    <scope>NUCLEOTIDE SEQUENCE [LARGE SCALE GENOMIC DNA]</scope>
    <source>
        <strain evidence="3">DSM 7256 / JCM 30027 / ZR</strain>
    </source>
</reference>
<feature type="transmembrane region" description="Helical" evidence="1">
    <location>
        <begin position="41"/>
        <end position="67"/>
    </location>
</feature>